<proteinExistence type="predicted"/>
<accession>X1RVQ4</accession>
<dbReference type="AlphaFoldDB" id="X1RVQ4"/>
<comment type="caution">
    <text evidence="1">The sequence shown here is derived from an EMBL/GenBank/DDBJ whole genome shotgun (WGS) entry which is preliminary data.</text>
</comment>
<dbReference type="EMBL" id="BARW01007116">
    <property type="protein sequence ID" value="GAI84763.1"/>
    <property type="molecule type" value="Genomic_DNA"/>
</dbReference>
<gene>
    <name evidence="1" type="ORF">S12H4_14882</name>
</gene>
<evidence type="ECO:0000313" key="1">
    <source>
        <dbReference type="EMBL" id="GAI84763.1"/>
    </source>
</evidence>
<organism evidence="1">
    <name type="scientific">marine sediment metagenome</name>
    <dbReference type="NCBI Taxonomy" id="412755"/>
    <lineage>
        <taxon>unclassified sequences</taxon>
        <taxon>metagenomes</taxon>
        <taxon>ecological metagenomes</taxon>
    </lineage>
</organism>
<reference evidence="1" key="1">
    <citation type="journal article" date="2014" name="Front. Microbiol.">
        <title>High frequency of phylogenetically diverse reductive dehalogenase-homologous genes in deep subseafloor sedimentary metagenomes.</title>
        <authorList>
            <person name="Kawai M."/>
            <person name="Futagami T."/>
            <person name="Toyoda A."/>
            <person name="Takaki Y."/>
            <person name="Nishi S."/>
            <person name="Hori S."/>
            <person name="Arai W."/>
            <person name="Tsubouchi T."/>
            <person name="Morono Y."/>
            <person name="Uchiyama I."/>
            <person name="Ito T."/>
            <person name="Fujiyama A."/>
            <person name="Inagaki F."/>
            <person name="Takami H."/>
        </authorList>
    </citation>
    <scope>NUCLEOTIDE SEQUENCE</scope>
    <source>
        <strain evidence="1">Expedition CK06-06</strain>
    </source>
</reference>
<protein>
    <recommendedName>
        <fullName evidence="2">CO dehydrogenase/acetyl-CoA synthase delta subunit TIM barrel domain-containing protein</fullName>
    </recommendedName>
</protein>
<evidence type="ECO:0008006" key="2">
    <source>
        <dbReference type="Google" id="ProtNLM"/>
    </source>
</evidence>
<name>X1RVQ4_9ZZZZ</name>
<dbReference type="Gene3D" id="3.20.20.20">
    <property type="entry name" value="Dihydropteroate synthase-like"/>
    <property type="match status" value="1"/>
</dbReference>
<dbReference type="InterPro" id="IPR011005">
    <property type="entry name" value="Dihydropteroate_synth-like_sf"/>
</dbReference>
<sequence>GILMEAMSATVLLLAGADVLIMRHPEAIKLVRETIAELTAS</sequence>
<feature type="non-terminal residue" evidence="1">
    <location>
        <position position="1"/>
    </location>
</feature>